<comment type="caution">
    <text evidence="2">The sequence shown here is derived from an EMBL/GenBank/DDBJ whole genome shotgun (WGS) entry which is preliminary data.</text>
</comment>
<evidence type="ECO:0008006" key="4">
    <source>
        <dbReference type="Google" id="ProtNLM"/>
    </source>
</evidence>
<keyword evidence="1" id="KW-0472">Membrane</keyword>
<keyword evidence="1" id="KW-1133">Transmembrane helix</keyword>
<feature type="transmembrane region" description="Helical" evidence="1">
    <location>
        <begin position="51"/>
        <end position="69"/>
    </location>
</feature>
<reference evidence="3" key="1">
    <citation type="journal article" date="2019" name="Int. J. Syst. Evol. Microbiol.">
        <title>The Global Catalogue of Microorganisms (GCM) 10K type strain sequencing project: providing services to taxonomists for standard genome sequencing and annotation.</title>
        <authorList>
            <consortium name="The Broad Institute Genomics Platform"/>
            <consortium name="The Broad Institute Genome Sequencing Center for Infectious Disease"/>
            <person name="Wu L."/>
            <person name="Ma J."/>
        </authorList>
    </citation>
    <scope>NUCLEOTIDE SEQUENCE [LARGE SCALE GENOMIC DNA]</scope>
    <source>
        <strain evidence="3">KCTC 13193</strain>
    </source>
</reference>
<organism evidence="2 3">
    <name type="scientific">Virgibacillus sediminis</name>
    <dbReference type="NCBI Taxonomy" id="202260"/>
    <lineage>
        <taxon>Bacteria</taxon>
        <taxon>Bacillati</taxon>
        <taxon>Bacillota</taxon>
        <taxon>Bacilli</taxon>
        <taxon>Bacillales</taxon>
        <taxon>Bacillaceae</taxon>
        <taxon>Virgibacillus</taxon>
    </lineage>
</organism>
<gene>
    <name evidence="2" type="ORF">ACFODW_10980</name>
</gene>
<evidence type="ECO:0000256" key="1">
    <source>
        <dbReference type="SAM" id="Phobius"/>
    </source>
</evidence>
<evidence type="ECO:0000313" key="2">
    <source>
        <dbReference type="EMBL" id="MFC2948857.1"/>
    </source>
</evidence>
<dbReference type="EMBL" id="JBHRRZ010000017">
    <property type="protein sequence ID" value="MFC2948857.1"/>
    <property type="molecule type" value="Genomic_DNA"/>
</dbReference>
<accession>A0ABV7A6Y4</accession>
<feature type="transmembrane region" description="Helical" evidence="1">
    <location>
        <begin position="20"/>
        <end position="39"/>
    </location>
</feature>
<protein>
    <recommendedName>
        <fullName evidence="4">DUF4305 domain-containing protein</fullName>
    </recommendedName>
</protein>
<dbReference type="RefSeq" id="WP_390306318.1">
    <property type="nucleotide sequence ID" value="NZ_JBHRRZ010000017.1"/>
</dbReference>
<evidence type="ECO:0000313" key="3">
    <source>
        <dbReference type="Proteomes" id="UP001595387"/>
    </source>
</evidence>
<keyword evidence="1" id="KW-0812">Transmembrane</keyword>
<dbReference type="Proteomes" id="UP001595387">
    <property type="component" value="Unassembled WGS sequence"/>
</dbReference>
<name>A0ABV7A6Y4_9BACI</name>
<proteinExistence type="predicted"/>
<sequence>MISRMFFKNASQEEKKNADISGRATFIFWGIFLLVNAASELVYDKPVISSSLIILISGLVVFFTTDLILKLKRRNGK</sequence>
<keyword evidence="3" id="KW-1185">Reference proteome</keyword>